<feature type="domain" description="Carbohydrate kinase PfkB" evidence="4">
    <location>
        <begin position="30"/>
        <end position="280"/>
    </location>
</feature>
<dbReference type="PANTHER" id="PTHR43320:SF3">
    <property type="entry name" value="CARBOHYDRATE KINASE PFKB DOMAIN-CONTAINING PROTEIN"/>
    <property type="match status" value="1"/>
</dbReference>
<evidence type="ECO:0000313" key="6">
    <source>
        <dbReference type="Proteomes" id="UP001235064"/>
    </source>
</evidence>
<keyword evidence="3 5" id="KW-0418">Kinase</keyword>
<dbReference type="RefSeq" id="WP_286290152.1">
    <property type="nucleotide sequence ID" value="NZ_JASXSZ010000006.1"/>
</dbReference>
<proteinExistence type="inferred from homology"/>
<dbReference type="GO" id="GO:0016301">
    <property type="term" value="F:kinase activity"/>
    <property type="evidence" value="ECO:0007669"/>
    <property type="project" value="UniProtKB-KW"/>
</dbReference>
<dbReference type="InterPro" id="IPR011611">
    <property type="entry name" value="PfkB_dom"/>
</dbReference>
<name>A0ABT7N352_9MICO</name>
<evidence type="ECO:0000313" key="5">
    <source>
        <dbReference type="EMBL" id="MDL9981143.1"/>
    </source>
</evidence>
<sequence length="281" mass="29124">MTSGILAVVGDLVEDVIVWHRRPVHYATDNTAAVFRTRGGSAANVGAAAAALCPVRFIGRVGDDVLADSLTAQLEDAGIDVRVQREGRTGTIVILVDETGERTMFPDRGAAAKLGPIDEEVLDGVAWLHVPFYGFTTPVSSAAIRELARVAASRGIAVSVDLSSLAVLRETGTETVRTLLADLRPDVVFANTEEAECVGLLERPIGLSIVKAGPNPVTIVSDEGMRQVSVRPVDTVADATGAGDAFAAGYIARALDGGGPEECALAGSERAAIALRTPGAV</sequence>
<evidence type="ECO:0000256" key="3">
    <source>
        <dbReference type="ARBA" id="ARBA00022777"/>
    </source>
</evidence>
<reference evidence="5 6" key="1">
    <citation type="submission" date="2023-06" db="EMBL/GenBank/DDBJ databases">
        <title>Microbacterium sp. nov., isolated from a waste landfill.</title>
        <authorList>
            <person name="Wen W."/>
        </authorList>
    </citation>
    <scope>NUCLEOTIDE SEQUENCE [LARGE SCALE GENOMIC DNA]</scope>
    <source>
        <strain evidence="5 6">ASV49</strain>
    </source>
</reference>
<comment type="similarity">
    <text evidence="1">Belongs to the carbohydrate kinase PfkB family.</text>
</comment>
<dbReference type="InterPro" id="IPR029056">
    <property type="entry name" value="Ribokinase-like"/>
</dbReference>
<evidence type="ECO:0000259" key="4">
    <source>
        <dbReference type="Pfam" id="PF00294"/>
    </source>
</evidence>
<dbReference type="Gene3D" id="3.40.1190.20">
    <property type="match status" value="1"/>
</dbReference>
<dbReference type="Pfam" id="PF00294">
    <property type="entry name" value="PfkB"/>
    <property type="match status" value="1"/>
</dbReference>
<gene>
    <name evidence="5" type="ORF">QSV35_17560</name>
</gene>
<protein>
    <submittedName>
        <fullName evidence="5">PfkB family carbohydrate kinase</fullName>
    </submittedName>
</protein>
<dbReference type="InterPro" id="IPR052700">
    <property type="entry name" value="Carb_kinase_PfkB-like"/>
</dbReference>
<dbReference type="Proteomes" id="UP001235064">
    <property type="component" value="Unassembled WGS sequence"/>
</dbReference>
<evidence type="ECO:0000256" key="2">
    <source>
        <dbReference type="ARBA" id="ARBA00022679"/>
    </source>
</evidence>
<evidence type="ECO:0000256" key="1">
    <source>
        <dbReference type="ARBA" id="ARBA00010688"/>
    </source>
</evidence>
<comment type="caution">
    <text evidence="5">The sequence shown here is derived from an EMBL/GenBank/DDBJ whole genome shotgun (WGS) entry which is preliminary data.</text>
</comment>
<dbReference type="EMBL" id="JASXSZ010000006">
    <property type="protein sequence ID" value="MDL9981143.1"/>
    <property type="molecule type" value="Genomic_DNA"/>
</dbReference>
<organism evidence="5 6">
    <name type="scientific">Microbacterium candidum</name>
    <dbReference type="NCBI Taxonomy" id="3041922"/>
    <lineage>
        <taxon>Bacteria</taxon>
        <taxon>Bacillati</taxon>
        <taxon>Actinomycetota</taxon>
        <taxon>Actinomycetes</taxon>
        <taxon>Micrococcales</taxon>
        <taxon>Microbacteriaceae</taxon>
        <taxon>Microbacterium</taxon>
    </lineage>
</organism>
<keyword evidence="2" id="KW-0808">Transferase</keyword>
<accession>A0ABT7N352</accession>
<keyword evidence="6" id="KW-1185">Reference proteome</keyword>
<dbReference type="PANTHER" id="PTHR43320">
    <property type="entry name" value="SUGAR KINASE"/>
    <property type="match status" value="1"/>
</dbReference>
<dbReference type="SUPFAM" id="SSF53613">
    <property type="entry name" value="Ribokinase-like"/>
    <property type="match status" value="1"/>
</dbReference>